<gene>
    <name evidence="2" type="ORF">AYL99_11969</name>
</gene>
<dbReference type="Proteomes" id="UP000078343">
    <property type="component" value="Unassembled WGS sequence"/>
</dbReference>
<dbReference type="AlphaFoldDB" id="A0A178Z356"/>
<evidence type="ECO:0000313" key="3">
    <source>
        <dbReference type="Proteomes" id="UP000078343"/>
    </source>
</evidence>
<sequence>MDSPSDTTEQPSPPGESLGSSSVSDSHTTTHSDQLEELLKFVEDVALGRLRLSRDDEPIEFTISTDSWFELQYDSNFDLCAQKKFFRTSFDSSRSLVTVIPPPSDRHEAVVGFFSDLAVRTDRNLIYTRNSMLQVRCTRSIPEFVGDYTFSEKVPDLTIQWDEGTDASRIDTVLEVGVSQSLNNLRTLVPKYLKGTTYIQRVILIKMKEGSRLPEDPFLTNLRRRPTDFLLMVPLLPRLPDTPLSTIPTFPFNETLLSTGPPLPSIPPPTSRHPIQSPATAPSVRAPTLRELYKDEFTGAIWLRNSKVVGAPTLFYEVWERDTNGEPFKAFEETVAYRAAPSKDLPFFRIPQGVISGGAEVSVKPEKIKEFWTRYWDQGSMADARRRVCEQNSPVARKRVGEISSPEARKRARKA</sequence>
<evidence type="ECO:0000313" key="2">
    <source>
        <dbReference type="EMBL" id="OAP53846.1"/>
    </source>
</evidence>
<feature type="compositionally biased region" description="Low complexity" evidence="1">
    <location>
        <begin position="15"/>
        <end position="27"/>
    </location>
</feature>
<feature type="region of interest" description="Disordered" evidence="1">
    <location>
        <begin position="395"/>
        <end position="415"/>
    </location>
</feature>
<dbReference type="EMBL" id="LVYI01000019">
    <property type="protein sequence ID" value="OAP53846.1"/>
    <property type="molecule type" value="Genomic_DNA"/>
</dbReference>
<accession>A0A178Z356</accession>
<organism evidence="2 3">
    <name type="scientific">Fonsecaea erecta</name>
    <dbReference type="NCBI Taxonomy" id="1367422"/>
    <lineage>
        <taxon>Eukaryota</taxon>
        <taxon>Fungi</taxon>
        <taxon>Dikarya</taxon>
        <taxon>Ascomycota</taxon>
        <taxon>Pezizomycotina</taxon>
        <taxon>Eurotiomycetes</taxon>
        <taxon>Chaetothyriomycetidae</taxon>
        <taxon>Chaetothyriales</taxon>
        <taxon>Herpotrichiellaceae</taxon>
        <taxon>Fonsecaea</taxon>
    </lineage>
</organism>
<dbReference type="RefSeq" id="XP_018687213.1">
    <property type="nucleotide sequence ID" value="XM_018843473.1"/>
</dbReference>
<evidence type="ECO:0000256" key="1">
    <source>
        <dbReference type="SAM" id="MobiDB-lite"/>
    </source>
</evidence>
<reference evidence="2 3" key="1">
    <citation type="submission" date="2016-04" db="EMBL/GenBank/DDBJ databases">
        <title>Draft genome of Fonsecaea erecta CBS 125763.</title>
        <authorList>
            <person name="Weiss V.A."/>
            <person name="Vicente V.A."/>
            <person name="Raittz R.T."/>
            <person name="Moreno L.F."/>
            <person name="De Souza E.M."/>
            <person name="Pedrosa F.O."/>
            <person name="Steffens M.B."/>
            <person name="Faoro H."/>
            <person name="Tadra-Sfeir M.Z."/>
            <person name="Najafzadeh M.J."/>
            <person name="Felipe M.S."/>
            <person name="Teixeira M."/>
            <person name="Sun J."/>
            <person name="Xi L."/>
            <person name="Gomes R."/>
            <person name="De Azevedo C.M."/>
            <person name="Salgado C.G."/>
            <person name="Da Silva M.B."/>
            <person name="Nascimento M.F."/>
            <person name="Queiroz-Telles F."/>
            <person name="Attili D.S."/>
            <person name="Gorbushina A."/>
        </authorList>
    </citation>
    <scope>NUCLEOTIDE SEQUENCE [LARGE SCALE GENOMIC DNA]</scope>
    <source>
        <strain evidence="2 3">CBS 125763</strain>
    </source>
</reference>
<keyword evidence="3" id="KW-1185">Reference proteome</keyword>
<name>A0A178Z356_9EURO</name>
<feature type="region of interest" description="Disordered" evidence="1">
    <location>
        <begin position="1"/>
        <end position="31"/>
    </location>
</feature>
<dbReference type="GeneID" id="30016136"/>
<dbReference type="OrthoDB" id="76567at2759"/>
<comment type="caution">
    <text evidence="2">The sequence shown here is derived from an EMBL/GenBank/DDBJ whole genome shotgun (WGS) entry which is preliminary data.</text>
</comment>
<protein>
    <submittedName>
        <fullName evidence="2">Uncharacterized protein</fullName>
    </submittedName>
</protein>
<proteinExistence type="predicted"/>